<comment type="cofactor">
    <cofactor evidence="1 9">
        <name>[4Fe-4S] cluster</name>
        <dbReference type="ChEBI" id="CHEBI:49883"/>
    </cofactor>
</comment>
<feature type="binding site" evidence="9">
    <location>
        <position position="206"/>
    </location>
    <ligand>
        <name>[4Fe-4S] cluster</name>
        <dbReference type="ChEBI" id="CHEBI:49883"/>
    </ligand>
</feature>
<dbReference type="HAMAP" id="MF_03115">
    <property type="entry name" value="Anamorsin"/>
    <property type="match status" value="1"/>
</dbReference>
<keyword evidence="9" id="KW-0001">2Fe-2S</keyword>
<keyword evidence="8 9" id="KW-0496">Mitochondrion</keyword>
<evidence type="ECO:0000256" key="2">
    <source>
        <dbReference type="ARBA" id="ARBA00008169"/>
    </source>
</evidence>
<feature type="short sequence motif" description="Cx2C motif 1" evidence="9">
    <location>
        <begin position="206"/>
        <end position="209"/>
    </location>
</feature>
<evidence type="ECO:0000256" key="1">
    <source>
        <dbReference type="ARBA" id="ARBA00001966"/>
    </source>
</evidence>
<comment type="function">
    <text evidence="9">Component of the cytosolic iron-sulfur (Fe-S) protein assembly (CIA) machinery. Required for the maturation of extramitochondrial Fe-S proteins. Part of an electron transfer chain functioning in an early step of cytosolic Fe-S biogenesis, facilitating the de novo assembly of a [4Fe-4S] cluster on the cytosolic Fe-S scaffold complex. Electrons are transferred from NADPH via a FAD- and FMN-containing diflavin oxidoreductase. Together with the diflavin oxidoreductase, also required for the assembly of the diferric tyrosyl radical cofactor of ribonucleotide reductase (RNR), probably by providing electrons for reduction during radical cofactor maturation in the catalytic small subunit.</text>
</comment>
<feature type="binding site" evidence="9">
    <location>
        <position position="184"/>
    </location>
    <ligand>
        <name>[2Fe-2S] cluster</name>
        <dbReference type="ChEBI" id="CHEBI:190135"/>
    </ligand>
</feature>
<evidence type="ECO:0000259" key="10">
    <source>
        <dbReference type="Pfam" id="PF05093"/>
    </source>
</evidence>
<dbReference type="GO" id="GO:0051539">
    <property type="term" value="F:4 iron, 4 sulfur cluster binding"/>
    <property type="evidence" value="ECO:0007669"/>
    <property type="project" value="UniProtKB-KW"/>
</dbReference>
<comment type="similarity">
    <text evidence="2 9">Belongs to the anamorsin family.</text>
</comment>
<dbReference type="EMBL" id="JALLPJ020001400">
    <property type="protein sequence ID" value="KAL3765518.1"/>
    <property type="molecule type" value="Genomic_DNA"/>
</dbReference>
<comment type="subunit">
    <text evidence="9">Monomer.</text>
</comment>
<feature type="binding site" evidence="9">
    <location>
        <position position="173"/>
    </location>
    <ligand>
        <name>[2Fe-2S] cluster</name>
        <dbReference type="ChEBI" id="CHEBI:190135"/>
    </ligand>
</feature>
<dbReference type="AlphaFoldDB" id="A0ABD3MRI2"/>
<comment type="subcellular location">
    <subcellularLocation>
        <location evidence="9">Cytoplasm</location>
    </subcellularLocation>
    <subcellularLocation>
        <location evidence="9">Mitochondrion intermembrane space</location>
    </subcellularLocation>
</comment>
<dbReference type="PANTHER" id="PTHR13273">
    <property type="entry name" value="ANAMORSIN"/>
    <property type="match status" value="1"/>
</dbReference>
<evidence type="ECO:0000313" key="12">
    <source>
        <dbReference type="Proteomes" id="UP001530400"/>
    </source>
</evidence>
<dbReference type="GO" id="GO:0046872">
    <property type="term" value="F:metal ion binding"/>
    <property type="evidence" value="ECO:0007669"/>
    <property type="project" value="UniProtKB-KW"/>
</dbReference>
<keyword evidence="12" id="KW-1185">Reference proteome</keyword>
<feature type="short sequence motif" description="Cx2C motif 2" evidence="9">
    <location>
        <begin position="217"/>
        <end position="220"/>
    </location>
</feature>
<feature type="binding site" evidence="9">
    <location>
        <position position="220"/>
    </location>
    <ligand>
        <name>[4Fe-4S] cluster</name>
        <dbReference type="ChEBI" id="CHEBI:49883"/>
    </ligand>
</feature>
<feature type="binding site" evidence="9">
    <location>
        <position position="209"/>
    </location>
    <ligand>
        <name>[4Fe-4S] cluster</name>
        <dbReference type="ChEBI" id="CHEBI:49883"/>
    </ligand>
</feature>
<dbReference type="GO" id="GO:0005758">
    <property type="term" value="C:mitochondrial intermembrane space"/>
    <property type="evidence" value="ECO:0007669"/>
    <property type="project" value="UniProtKB-SubCell"/>
</dbReference>
<comment type="domain">
    <text evidence="9">The N-terminal domain has structural similarity with S-adenosyl-L-methionine-dependent methyltransferases, but does not bind S-adenosyl-L-methionine. It is required for correct assembly of the 2 Fe-S clusters.</text>
</comment>
<dbReference type="InterPro" id="IPR007785">
    <property type="entry name" value="Anamorsin"/>
</dbReference>
<reference evidence="11 12" key="1">
    <citation type="submission" date="2024-10" db="EMBL/GenBank/DDBJ databases">
        <title>Updated reference genomes for cyclostephanoid diatoms.</title>
        <authorList>
            <person name="Roberts W.R."/>
            <person name="Alverson A.J."/>
        </authorList>
    </citation>
    <scope>NUCLEOTIDE SEQUENCE [LARGE SCALE GENOMIC DNA]</scope>
    <source>
        <strain evidence="11 12">AJA010-31</strain>
    </source>
</reference>
<dbReference type="PANTHER" id="PTHR13273:SF14">
    <property type="entry name" value="ANAMORSIN"/>
    <property type="match status" value="1"/>
</dbReference>
<sequence length="243" mass="25603">MASATIEIGSYSSDISPEGVIRAPTKESLSTCLSTPSLTSLTICINAHELSSHYDPLALASLVANLAPGGTLSIHAPVKNEETVDWDVITKSFLLSGLKAESEQRDGTGGRMYTARKAAAESGASKINLKGKVTLSLDDEDDNMIDEDDLLSGAQGGLLAPPSMTAKTATDDCGGRKACDNCTCGRAERETGEVQEEKKEQHKSSCGNCAKGDAFRCAGCPYLGMPAFKEGEEHLVLKLNDDV</sequence>
<dbReference type="GO" id="GO:0016226">
    <property type="term" value="P:iron-sulfur cluster assembly"/>
    <property type="evidence" value="ECO:0007669"/>
    <property type="project" value="UniProtKB-UniRule"/>
</dbReference>
<feature type="binding site" evidence="9">
    <location>
        <position position="217"/>
    </location>
    <ligand>
        <name>[4Fe-4S] cluster</name>
        <dbReference type="ChEBI" id="CHEBI:49883"/>
    </ligand>
</feature>
<feature type="binding site" evidence="9">
    <location>
        <position position="182"/>
    </location>
    <ligand>
        <name>[2Fe-2S] cluster</name>
        <dbReference type="ChEBI" id="CHEBI:190135"/>
    </ligand>
</feature>
<dbReference type="Pfam" id="PF05093">
    <property type="entry name" value="CIAPIN1"/>
    <property type="match status" value="1"/>
</dbReference>
<keyword evidence="3 9" id="KW-0004">4Fe-4S</keyword>
<protein>
    <recommendedName>
        <fullName evidence="9">Anamorsin homolog</fullName>
    </recommendedName>
    <alternativeName>
        <fullName evidence="9">Fe-S cluster assembly protein DRE2 homolog</fullName>
    </alternativeName>
</protein>
<evidence type="ECO:0000256" key="6">
    <source>
        <dbReference type="ARBA" id="ARBA00023004"/>
    </source>
</evidence>
<comment type="caution">
    <text evidence="11">The sequence shown here is derived from an EMBL/GenBank/DDBJ whole genome shotgun (WGS) entry which is preliminary data.</text>
</comment>
<keyword evidence="7 9" id="KW-0411">Iron-sulfur</keyword>
<evidence type="ECO:0000313" key="11">
    <source>
        <dbReference type="EMBL" id="KAL3765518.1"/>
    </source>
</evidence>
<feature type="domain" description="Anamorsin C-terminal" evidence="10">
    <location>
        <begin position="199"/>
        <end position="233"/>
    </location>
</feature>
<name>A0ABD3MRI2_9STRA</name>
<evidence type="ECO:0000256" key="4">
    <source>
        <dbReference type="ARBA" id="ARBA00022490"/>
    </source>
</evidence>
<dbReference type="GO" id="GO:0051537">
    <property type="term" value="F:2 iron, 2 sulfur cluster binding"/>
    <property type="evidence" value="ECO:0007669"/>
    <property type="project" value="UniProtKB-UniRule"/>
</dbReference>
<evidence type="ECO:0000256" key="8">
    <source>
        <dbReference type="ARBA" id="ARBA00023128"/>
    </source>
</evidence>
<proteinExistence type="inferred from homology"/>
<dbReference type="GO" id="GO:0009055">
    <property type="term" value="F:electron transfer activity"/>
    <property type="evidence" value="ECO:0007669"/>
    <property type="project" value="UniProtKB-UniRule"/>
</dbReference>
<dbReference type="InterPro" id="IPR046408">
    <property type="entry name" value="CIAPIN1"/>
</dbReference>
<dbReference type="Proteomes" id="UP001530400">
    <property type="component" value="Unassembled WGS sequence"/>
</dbReference>
<organism evidence="11 12">
    <name type="scientific">Cyclotella atomus</name>
    <dbReference type="NCBI Taxonomy" id="382360"/>
    <lineage>
        <taxon>Eukaryota</taxon>
        <taxon>Sar</taxon>
        <taxon>Stramenopiles</taxon>
        <taxon>Ochrophyta</taxon>
        <taxon>Bacillariophyta</taxon>
        <taxon>Coscinodiscophyceae</taxon>
        <taxon>Thalassiosirophycidae</taxon>
        <taxon>Stephanodiscales</taxon>
        <taxon>Stephanodiscaceae</taxon>
        <taxon>Cyclotella</taxon>
    </lineage>
</organism>
<keyword evidence="5 9" id="KW-0479">Metal-binding</keyword>
<evidence type="ECO:0000256" key="5">
    <source>
        <dbReference type="ARBA" id="ARBA00022723"/>
    </source>
</evidence>
<evidence type="ECO:0000256" key="3">
    <source>
        <dbReference type="ARBA" id="ARBA00022485"/>
    </source>
</evidence>
<feature type="region of interest" description="Fe-S binding site B" evidence="9">
    <location>
        <begin position="206"/>
        <end position="220"/>
    </location>
</feature>
<comment type="domain">
    <text evidence="9">The C-terminal domain binds 2 Fe-S clusters but is otherwise mostly in an intrinsically disordered conformation.</text>
</comment>
<keyword evidence="6 9" id="KW-0408">Iron</keyword>
<accession>A0ABD3MRI2</accession>
<gene>
    <name evidence="11" type="ORF">ACHAWO_011116</name>
</gene>
<comment type="domain">
    <text evidence="9">The twin Cx2C motifs are involved in the recognition by the mitochondrial MIA40-ERV1 disulfide relay system. The formation of 2 disulfide bonds in the Cx2C motifs through dithiol/disulfide exchange reactions effectively traps the protein in the mitochondrial intermembrane space.</text>
</comment>
<comment type="cofactor">
    <cofactor evidence="9">
        <name>[2Fe-2S] cluster</name>
        <dbReference type="ChEBI" id="CHEBI:190135"/>
    </cofactor>
</comment>
<evidence type="ECO:0000256" key="9">
    <source>
        <dbReference type="HAMAP-Rule" id="MF_03115"/>
    </source>
</evidence>
<evidence type="ECO:0000256" key="7">
    <source>
        <dbReference type="ARBA" id="ARBA00023014"/>
    </source>
</evidence>
<feature type="binding site" evidence="9">
    <location>
        <position position="179"/>
    </location>
    <ligand>
        <name>[2Fe-2S] cluster</name>
        <dbReference type="ChEBI" id="CHEBI:190135"/>
    </ligand>
</feature>
<comment type="caution">
    <text evidence="9">Lacks conserved residue(s) required for the propagation of feature annotation.</text>
</comment>
<keyword evidence="4 9" id="KW-0963">Cytoplasm</keyword>